<dbReference type="Proteomes" id="UP000814176">
    <property type="component" value="Unassembled WGS sequence"/>
</dbReference>
<protein>
    <submittedName>
        <fullName evidence="2">Uncharacterized protein</fullName>
    </submittedName>
</protein>
<gene>
    <name evidence="2" type="ORF">C8Q71DRAFT_863688</name>
</gene>
<dbReference type="EMBL" id="JADCUA010000046">
    <property type="protein sequence ID" value="KAH9828832.1"/>
    <property type="molecule type" value="Genomic_DNA"/>
</dbReference>
<reference evidence="2 3" key="1">
    <citation type="journal article" date="2021" name="Environ. Microbiol.">
        <title>Gene family expansions and transcriptome signatures uncover fungal adaptations to wood decay.</title>
        <authorList>
            <person name="Hage H."/>
            <person name="Miyauchi S."/>
            <person name="Viragh M."/>
            <person name="Drula E."/>
            <person name="Min B."/>
            <person name="Chaduli D."/>
            <person name="Navarro D."/>
            <person name="Favel A."/>
            <person name="Norest M."/>
            <person name="Lesage-Meessen L."/>
            <person name="Balint B."/>
            <person name="Merenyi Z."/>
            <person name="de Eugenio L."/>
            <person name="Morin E."/>
            <person name="Martinez A.T."/>
            <person name="Baldrian P."/>
            <person name="Stursova M."/>
            <person name="Martinez M.J."/>
            <person name="Novotny C."/>
            <person name="Magnuson J.K."/>
            <person name="Spatafora J.W."/>
            <person name="Maurice S."/>
            <person name="Pangilinan J."/>
            <person name="Andreopoulos W."/>
            <person name="LaButti K."/>
            <person name="Hundley H."/>
            <person name="Na H."/>
            <person name="Kuo A."/>
            <person name="Barry K."/>
            <person name="Lipzen A."/>
            <person name="Henrissat B."/>
            <person name="Riley R."/>
            <person name="Ahrendt S."/>
            <person name="Nagy L.G."/>
            <person name="Grigoriev I.V."/>
            <person name="Martin F."/>
            <person name="Rosso M.N."/>
        </authorList>
    </citation>
    <scope>NUCLEOTIDE SEQUENCE [LARGE SCALE GENOMIC DNA]</scope>
    <source>
        <strain evidence="2 3">CIRM-BRFM 1785</strain>
    </source>
</reference>
<organism evidence="2 3">
    <name type="scientific">Rhodofomes roseus</name>
    <dbReference type="NCBI Taxonomy" id="34475"/>
    <lineage>
        <taxon>Eukaryota</taxon>
        <taxon>Fungi</taxon>
        <taxon>Dikarya</taxon>
        <taxon>Basidiomycota</taxon>
        <taxon>Agaricomycotina</taxon>
        <taxon>Agaricomycetes</taxon>
        <taxon>Polyporales</taxon>
        <taxon>Rhodofomes</taxon>
    </lineage>
</organism>
<dbReference type="GeneID" id="72008943"/>
<evidence type="ECO:0000313" key="2">
    <source>
        <dbReference type="EMBL" id="KAH9828832.1"/>
    </source>
</evidence>
<sequence>MAQLRAASTPPRTFQPSINLALLHATSEHEAHASRQNGASEDADFDMNLNEPSELDIATPVSTIDPALSGSVGDTLRALQERTISARSDMRFLEPVANMFRLKGEAKAILRHFIEAPSEEREIILLGAVMSVKQAVESNTVVANELWTVSDRLETEIDKYAIRILLSPEIKTYDQGPLDQLATIIKRKRWGLSATIEHDDDGKWDKVLGVARGRLTQRKSEIKKAVGDSYDAKEVASAEDDVPMSKGQNIIGLCKVLQKIGIKKIPSGTNINMTPQFCARIAFLRSVHFEHGTSDSFWKQVDEELISTRKEAKYDNHIFSYHMTQVLERDRKLFPCLNWNTIDKNMPSTSQSEVDQVLQTGSSTTLTTAEDISTST</sequence>
<feature type="region of interest" description="Disordered" evidence="1">
    <location>
        <begin position="347"/>
        <end position="376"/>
    </location>
</feature>
<accession>A0ABQ8JXK2</accession>
<comment type="caution">
    <text evidence="2">The sequence shown here is derived from an EMBL/GenBank/DDBJ whole genome shotgun (WGS) entry which is preliminary data.</text>
</comment>
<evidence type="ECO:0000256" key="1">
    <source>
        <dbReference type="SAM" id="MobiDB-lite"/>
    </source>
</evidence>
<keyword evidence="3" id="KW-1185">Reference proteome</keyword>
<proteinExistence type="predicted"/>
<evidence type="ECO:0000313" key="3">
    <source>
        <dbReference type="Proteomes" id="UP000814176"/>
    </source>
</evidence>
<dbReference type="RefSeq" id="XP_047772473.1">
    <property type="nucleotide sequence ID" value="XM_047928211.1"/>
</dbReference>
<name>A0ABQ8JXK2_9APHY</name>